<keyword evidence="5 7" id="KW-0234">DNA repair</keyword>
<dbReference type="GO" id="GO:0006289">
    <property type="term" value="P:nucleotide-excision repair"/>
    <property type="evidence" value="ECO:0007669"/>
    <property type="project" value="UniProtKB-UniRule"/>
</dbReference>
<dbReference type="InterPro" id="IPR000305">
    <property type="entry name" value="GIY-YIG_endonuc"/>
</dbReference>
<evidence type="ECO:0000256" key="7">
    <source>
        <dbReference type="HAMAP-Rule" id="MF_00203"/>
    </source>
</evidence>
<organism evidence="11 12">
    <name type="scientific">Christensenella minuta</name>
    <dbReference type="NCBI Taxonomy" id="626937"/>
    <lineage>
        <taxon>Bacteria</taxon>
        <taxon>Bacillati</taxon>
        <taxon>Bacillota</taxon>
        <taxon>Clostridia</taxon>
        <taxon>Christensenellales</taxon>
        <taxon>Christensenellaceae</taxon>
        <taxon>Christensenella</taxon>
    </lineage>
</organism>
<dbReference type="FunFam" id="3.40.1440.10:FF:000001">
    <property type="entry name" value="UvrABC system protein C"/>
    <property type="match status" value="1"/>
</dbReference>
<evidence type="ECO:0000256" key="1">
    <source>
        <dbReference type="ARBA" id="ARBA00022490"/>
    </source>
</evidence>
<dbReference type="Pfam" id="PF14520">
    <property type="entry name" value="HHH_5"/>
    <property type="match status" value="1"/>
</dbReference>
<dbReference type="PANTHER" id="PTHR30562">
    <property type="entry name" value="UVRC/OXIDOREDUCTASE"/>
    <property type="match status" value="1"/>
</dbReference>
<dbReference type="PANTHER" id="PTHR30562:SF1">
    <property type="entry name" value="UVRABC SYSTEM PROTEIN C"/>
    <property type="match status" value="1"/>
</dbReference>
<dbReference type="Gene3D" id="3.30.420.340">
    <property type="entry name" value="UvrC, RNAse H endonuclease domain"/>
    <property type="match status" value="1"/>
</dbReference>
<evidence type="ECO:0000256" key="2">
    <source>
        <dbReference type="ARBA" id="ARBA00022763"/>
    </source>
</evidence>
<protein>
    <recommendedName>
        <fullName evidence="7">UvrABC system protein C</fullName>
        <shortName evidence="7">Protein UvrC</shortName>
    </recommendedName>
    <alternativeName>
        <fullName evidence="7">Excinuclease ABC subunit C</fullName>
    </alternativeName>
</protein>
<dbReference type="PROSITE" id="PS50164">
    <property type="entry name" value="GIY_YIG"/>
    <property type="match status" value="1"/>
</dbReference>
<keyword evidence="3 7" id="KW-0228">DNA excision</keyword>
<evidence type="ECO:0000259" key="8">
    <source>
        <dbReference type="PROSITE" id="PS50151"/>
    </source>
</evidence>
<dbReference type="InterPro" id="IPR001943">
    <property type="entry name" value="UVR_dom"/>
</dbReference>
<proteinExistence type="inferred from homology"/>
<dbReference type="SMART" id="SM00465">
    <property type="entry name" value="GIYc"/>
    <property type="match status" value="1"/>
</dbReference>
<dbReference type="NCBIfam" id="NF001824">
    <property type="entry name" value="PRK00558.1-5"/>
    <property type="match status" value="1"/>
</dbReference>
<keyword evidence="2 7" id="KW-0227">DNA damage</keyword>
<dbReference type="InterPro" id="IPR038476">
    <property type="entry name" value="UvrC_RNase_H_dom_sf"/>
</dbReference>
<feature type="domain" description="GIY-YIG" evidence="9">
    <location>
        <begin position="31"/>
        <end position="110"/>
    </location>
</feature>
<comment type="subcellular location">
    <subcellularLocation>
        <location evidence="7">Cytoplasm</location>
    </subcellularLocation>
</comment>
<comment type="subunit">
    <text evidence="7">Interacts with UvrB in an incision complex.</text>
</comment>
<keyword evidence="4 7" id="KW-0267">Excision nuclease</keyword>
<feature type="domain" description="UvrC family homology region profile" evidence="10">
    <location>
        <begin position="284"/>
        <end position="500"/>
    </location>
</feature>
<dbReference type="NCBIfam" id="TIGR00194">
    <property type="entry name" value="uvrC"/>
    <property type="match status" value="1"/>
</dbReference>
<dbReference type="Pfam" id="PF08459">
    <property type="entry name" value="UvrC_RNaseH_dom"/>
    <property type="match status" value="1"/>
</dbReference>
<dbReference type="GO" id="GO:0009381">
    <property type="term" value="F:excinuclease ABC activity"/>
    <property type="evidence" value="ECO:0007669"/>
    <property type="project" value="UniProtKB-UniRule"/>
</dbReference>
<evidence type="ECO:0000313" key="11">
    <source>
        <dbReference type="EMBL" id="KXK64669.1"/>
    </source>
</evidence>
<dbReference type="Pfam" id="PF22920">
    <property type="entry name" value="UvrC_RNaseH"/>
    <property type="match status" value="1"/>
</dbReference>
<dbReference type="STRING" id="626937.HMPREF3293_02749"/>
<dbReference type="Gene3D" id="4.10.860.10">
    <property type="entry name" value="UVR domain"/>
    <property type="match status" value="1"/>
</dbReference>
<dbReference type="Proteomes" id="UP000070366">
    <property type="component" value="Unassembled WGS sequence"/>
</dbReference>
<accession>A0A136Q1X0</accession>
<dbReference type="GO" id="GO:0005737">
    <property type="term" value="C:cytoplasm"/>
    <property type="evidence" value="ECO:0007669"/>
    <property type="project" value="UniProtKB-SubCell"/>
</dbReference>
<dbReference type="InterPro" id="IPR047296">
    <property type="entry name" value="GIY-YIG_UvrC_Cho"/>
</dbReference>
<evidence type="ECO:0000259" key="9">
    <source>
        <dbReference type="PROSITE" id="PS50164"/>
    </source>
</evidence>
<dbReference type="Pfam" id="PF02151">
    <property type="entry name" value="UVR"/>
    <property type="match status" value="1"/>
</dbReference>
<dbReference type="AlphaFoldDB" id="A0A136Q1X0"/>
<dbReference type="SUPFAM" id="SSF82771">
    <property type="entry name" value="GIY-YIG endonuclease"/>
    <property type="match status" value="1"/>
</dbReference>
<dbReference type="PROSITE" id="PS50165">
    <property type="entry name" value="UVRC"/>
    <property type="match status" value="1"/>
</dbReference>
<evidence type="ECO:0000313" key="12">
    <source>
        <dbReference type="Proteomes" id="UP000070366"/>
    </source>
</evidence>
<keyword evidence="12" id="KW-1185">Reference proteome</keyword>
<keyword evidence="1 7" id="KW-0963">Cytoplasm</keyword>
<dbReference type="Gene3D" id="1.10.150.20">
    <property type="entry name" value="5' to 3' exonuclease, C-terminal subdomain"/>
    <property type="match status" value="1"/>
</dbReference>
<dbReference type="EMBL" id="LSZW01000064">
    <property type="protein sequence ID" value="KXK64669.1"/>
    <property type="molecule type" value="Genomic_DNA"/>
</dbReference>
<comment type="similarity">
    <text evidence="7">Belongs to the UvrC family.</text>
</comment>
<dbReference type="Gene3D" id="3.40.1440.10">
    <property type="entry name" value="GIY-YIG endonuclease"/>
    <property type="match status" value="1"/>
</dbReference>
<evidence type="ECO:0000256" key="3">
    <source>
        <dbReference type="ARBA" id="ARBA00022769"/>
    </source>
</evidence>
<dbReference type="InterPro" id="IPR050066">
    <property type="entry name" value="UvrABC_protein_C"/>
</dbReference>
<keyword evidence="6 7" id="KW-0742">SOS response</keyword>
<gene>
    <name evidence="7" type="primary">uvrC</name>
    <name evidence="11" type="ORF">HMPREF3293_02749</name>
</gene>
<evidence type="ECO:0000256" key="5">
    <source>
        <dbReference type="ARBA" id="ARBA00023204"/>
    </source>
</evidence>
<evidence type="ECO:0000259" key="10">
    <source>
        <dbReference type="PROSITE" id="PS50165"/>
    </source>
</evidence>
<dbReference type="InterPro" id="IPR004791">
    <property type="entry name" value="UvrC"/>
</dbReference>
<dbReference type="GO" id="GO:0009432">
    <property type="term" value="P:SOS response"/>
    <property type="evidence" value="ECO:0007669"/>
    <property type="project" value="UniProtKB-UniRule"/>
</dbReference>
<dbReference type="Pfam" id="PF01541">
    <property type="entry name" value="GIY-YIG"/>
    <property type="match status" value="1"/>
</dbReference>
<dbReference type="CDD" id="cd10434">
    <property type="entry name" value="GIY-YIG_UvrC_Cho"/>
    <property type="match status" value="1"/>
</dbReference>
<dbReference type="InterPro" id="IPR036876">
    <property type="entry name" value="UVR_dom_sf"/>
</dbReference>
<sequence>MNFFRGEKKLGYNRIMELTETLQKKIKNLPQSPGVYIMRDKDGEVIYVGKARVLKNRVSQYFRREAQKYPKVAAMVSHIADFEYIITDTELEALILECNLIKKYRPYYNILLKDDKHFPYVRVDLNEDFPRVTVVRSVKEDGAKYYGPFIAAHVIRDVLDQVYRLYPLRSCKNDIPRMIARGDRPCLNYEMGRCIGPCTGKVSREEYGELVKEVISVVSGNNLTVRRELVRKMNEAAESMNYEQAALLRDRIALIDRIREKQRAGFPNLDDKDIFAVEKGLKTAVVQAFLFRDGKLNYAQKYYFDYEGEPLSELMGEFLQQYYAEKSGIPKHIYTLPRPDDAELLMQWLSEKRGSKVAIKEAARGDNRKLAELAKKNAGDAVKIKEGMQAQREAAAGNLAKALNLDADLRRIECYDISNTQGTDNVASMVVFTDGKPDRKKNRRFRIKSFEGADDFASLNEALTRRLLRGLQGDESFLPMPDLIIIDGGKGQLHAARDALFSLGCEEIPIVSLAKKQEEIFVPGRDESILLQVGSPEFRLVTGIRDEAHHFAISYHRKLREKRHHTGELDKIEGIGQTRKRALLKAFGSVKNVRAATCEELMNAKGVPANVAQAVYRHFHPEG</sequence>
<comment type="function">
    <text evidence="7">The UvrABC repair system catalyzes the recognition and processing of DNA lesions. UvrC both incises the 5' and 3' sides of the lesion. The N-terminal half is responsible for the 3' incision and the C-terminal half is responsible for the 5' incision.</text>
</comment>
<comment type="caution">
    <text evidence="11">The sequence shown here is derived from an EMBL/GenBank/DDBJ whole genome shotgun (WGS) entry which is preliminary data.</text>
</comment>
<dbReference type="HAMAP" id="MF_00203">
    <property type="entry name" value="UvrC"/>
    <property type="match status" value="1"/>
</dbReference>
<feature type="domain" description="UVR" evidence="8">
    <location>
        <begin position="223"/>
        <end position="258"/>
    </location>
</feature>
<dbReference type="SUPFAM" id="SSF47781">
    <property type="entry name" value="RuvA domain 2-like"/>
    <property type="match status" value="1"/>
</dbReference>
<dbReference type="GO" id="GO:0009380">
    <property type="term" value="C:excinuclease repair complex"/>
    <property type="evidence" value="ECO:0007669"/>
    <property type="project" value="InterPro"/>
</dbReference>
<dbReference type="InterPro" id="IPR010994">
    <property type="entry name" value="RuvA_2-like"/>
</dbReference>
<evidence type="ECO:0000256" key="6">
    <source>
        <dbReference type="ARBA" id="ARBA00023236"/>
    </source>
</evidence>
<reference evidence="11 12" key="1">
    <citation type="submission" date="2016-02" db="EMBL/GenBank/DDBJ databases">
        <authorList>
            <person name="Wen L."/>
            <person name="He K."/>
            <person name="Yang H."/>
        </authorList>
    </citation>
    <scope>NUCLEOTIDE SEQUENCE [LARGE SCALE GENOMIC DNA]</scope>
    <source>
        <strain evidence="11 12">DSM 22607</strain>
    </source>
</reference>
<dbReference type="PATRIC" id="fig|626937.4.peg.2709"/>
<dbReference type="SUPFAM" id="SSF46600">
    <property type="entry name" value="C-terminal UvrC-binding domain of UvrB"/>
    <property type="match status" value="1"/>
</dbReference>
<dbReference type="InterPro" id="IPR001162">
    <property type="entry name" value="UvrC_RNase_H_dom"/>
</dbReference>
<dbReference type="InterPro" id="IPR035901">
    <property type="entry name" value="GIY-YIG_endonuc_sf"/>
</dbReference>
<name>A0A136Q1X0_9FIRM</name>
<evidence type="ECO:0000256" key="4">
    <source>
        <dbReference type="ARBA" id="ARBA00022881"/>
    </source>
</evidence>
<dbReference type="PROSITE" id="PS50151">
    <property type="entry name" value="UVR"/>
    <property type="match status" value="1"/>
</dbReference>
<dbReference type="GO" id="GO:0003677">
    <property type="term" value="F:DNA binding"/>
    <property type="evidence" value="ECO:0007669"/>
    <property type="project" value="UniProtKB-UniRule"/>
</dbReference>